<dbReference type="UniPathway" id="UPA01068">
    <property type="reaction ID" value="UER00304"/>
</dbReference>
<dbReference type="EMBL" id="SMFQ01000005">
    <property type="protein sequence ID" value="TCJ83006.1"/>
    <property type="molecule type" value="Genomic_DNA"/>
</dbReference>
<dbReference type="RefSeq" id="WP_131907500.1">
    <property type="nucleotide sequence ID" value="NZ_BAAAFU010000007.1"/>
</dbReference>
<proteinExistence type="inferred from homology"/>
<name>A0A4R1EP03_9GAMM</name>
<comment type="function">
    <text evidence="5">Catalyzes the oxidation of either pyridoxine 5'-phosphate (PNP) or pyridoxamine 5'-phosphate (PMP) into pyridoxal 5'-phosphate (PLP).</text>
</comment>
<comment type="caution">
    <text evidence="10">The sequence shown here is derived from an EMBL/GenBank/DDBJ whole genome shotgun (WGS) entry which is preliminary data.</text>
</comment>
<feature type="binding site" evidence="5 7">
    <location>
        <position position="194"/>
    </location>
    <ligand>
        <name>FMN</name>
        <dbReference type="ChEBI" id="CHEBI:58210"/>
    </ligand>
</feature>
<dbReference type="InterPro" id="IPR011576">
    <property type="entry name" value="Pyridox_Oxase_N"/>
</dbReference>
<evidence type="ECO:0000259" key="9">
    <source>
        <dbReference type="Pfam" id="PF10590"/>
    </source>
</evidence>
<dbReference type="SUPFAM" id="SSF50475">
    <property type="entry name" value="FMN-binding split barrel"/>
    <property type="match status" value="1"/>
</dbReference>
<accession>A0A4R1EP03</accession>
<comment type="similarity">
    <text evidence="1 5">Belongs to the pyridoxamine 5'-phosphate oxidase family.</text>
</comment>
<comment type="pathway">
    <text evidence="5">Cofactor metabolism; pyridoxal 5'-phosphate salvage; pyridoxal 5'-phosphate from pyridoxine 5'-phosphate: step 1/1.</text>
</comment>
<organism evidence="10 11">
    <name type="scientific">Cocleimonas flava</name>
    <dbReference type="NCBI Taxonomy" id="634765"/>
    <lineage>
        <taxon>Bacteria</taxon>
        <taxon>Pseudomonadati</taxon>
        <taxon>Pseudomonadota</taxon>
        <taxon>Gammaproteobacteria</taxon>
        <taxon>Thiotrichales</taxon>
        <taxon>Thiotrichaceae</taxon>
        <taxon>Cocleimonas</taxon>
    </lineage>
</organism>
<feature type="binding site" evidence="5 7">
    <location>
        <begin position="75"/>
        <end position="76"/>
    </location>
    <ligand>
        <name>FMN</name>
        <dbReference type="ChEBI" id="CHEBI:58210"/>
    </ligand>
</feature>
<dbReference type="PANTHER" id="PTHR10851:SF0">
    <property type="entry name" value="PYRIDOXINE-5'-PHOSPHATE OXIDASE"/>
    <property type="match status" value="1"/>
</dbReference>
<evidence type="ECO:0000256" key="2">
    <source>
        <dbReference type="ARBA" id="ARBA00022630"/>
    </source>
</evidence>
<protein>
    <recommendedName>
        <fullName evidence="5">Pyridoxine/pyridoxamine 5'-phosphate oxidase</fullName>
        <ecNumber evidence="5">1.4.3.5</ecNumber>
    </recommendedName>
    <alternativeName>
        <fullName evidence="5">PNP/PMP oxidase</fullName>
        <shortName evidence="5">PNPOx</shortName>
    </alternativeName>
    <alternativeName>
        <fullName evidence="5">Pyridoxal 5'-phosphate synthase</fullName>
    </alternativeName>
</protein>
<evidence type="ECO:0000256" key="4">
    <source>
        <dbReference type="ARBA" id="ARBA00023002"/>
    </source>
</evidence>
<evidence type="ECO:0000256" key="1">
    <source>
        <dbReference type="ARBA" id="ARBA00007301"/>
    </source>
</evidence>
<evidence type="ECO:0000256" key="6">
    <source>
        <dbReference type="PIRSR" id="PIRSR000190-1"/>
    </source>
</evidence>
<evidence type="ECO:0000256" key="5">
    <source>
        <dbReference type="HAMAP-Rule" id="MF_01629"/>
    </source>
</evidence>
<feature type="binding site" evidence="5 6">
    <location>
        <position position="126"/>
    </location>
    <ligand>
        <name>substrate</name>
    </ligand>
</feature>
<dbReference type="AlphaFoldDB" id="A0A4R1EP03"/>
<evidence type="ECO:0000313" key="10">
    <source>
        <dbReference type="EMBL" id="TCJ83006.1"/>
    </source>
</evidence>
<feature type="domain" description="Pyridoxamine 5'-phosphate oxidase N-terminal" evidence="8">
    <location>
        <begin position="35"/>
        <end position="157"/>
    </location>
</feature>
<feature type="binding site" evidence="5 6">
    <location>
        <position position="65"/>
    </location>
    <ligand>
        <name>substrate</name>
    </ligand>
</feature>
<feature type="binding site" evidence="5 6">
    <location>
        <position position="122"/>
    </location>
    <ligand>
        <name>substrate</name>
    </ligand>
</feature>
<dbReference type="PROSITE" id="PS01064">
    <property type="entry name" value="PYRIDOX_OXIDASE"/>
    <property type="match status" value="1"/>
</dbReference>
<dbReference type="InterPro" id="IPR019576">
    <property type="entry name" value="Pyridoxamine_oxidase_dimer_C"/>
</dbReference>
<dbReference type="EC" id="1.4.3.5" evidence="5"/>
<dbReference type="Pfam" id="PF10590">
    <property type="entry name" value="PNP_phzG_C"/>
    <property type="match status" value="1"/>
</dbReference>
<evidence type="ECO:0000256" key="3">
    <source>
        <dbReference type="ARBA" id="ARBA00022643"/>
    </source>
</evidence>
<dbReference type="Pfam" id="PF01243">
    <property type="entry name" value="PNPOx_N"/>
    <property type="match status" value="1"/>
</dbReference>
<comment type="cofactor">
    <cofactor evidence="5 7">
        <name>FMN</name>
        <dbReference type="ChEBI" id="CHEBI:58210"/>
    </cofactor>
    <text evidence="5 7">Binds 1 FMN per subunit.</text>
</comment>
<feature type="binding site" evidence="5 7">
    <location>
        <position position="184"/>
    </location>
    <ligand>
        <name>FMN</name>
        <dbReference type="ChEBI" id="CHEBI:58210"/>
    </ligand>
</feature>
<comment type="subunit">
    <text evidence="5">Homodimer.</text>
</comment>
<keyword evidence="11" id="KW-1185">Reference proteome</keyword>
<dbReference type="InterPro" id="IPR019740">
    <property type="entry name" value="Pyridox_Oxase_CS"/>
</dbReference>
<comment type="pathway">
    <text evidence="5">Cofactor metabolism; pyridoxal 5'-phosphate salvage; pyridoxal 5'-phosphate from pyridoxamine 5'-phosphate: step 1/1.</text>
</comment>
<dbReference type="NCBIfam" id="NF004231">
    <property type="entry name" value="PRK05679.1"/>
    <property type="match status" value="1"/>
</dbReference>
<dbReference type="HAMAP" id="MF_01629">
    <property type="entry name" value="PdxH"/>
    <property type="match status" value="1"/>
</dbReference>
<feature type="binding site" evidence="5 7">
    <location>
        <begin position="60"/>
        <end position="65"/>
    </location>
    <ligand>
        <name>FMN</name>
        <dbReference type="ChEBI" id="CHEBI:58210"/>
    </ligand>
</feature>
<dbReference type="PIRSF" id="PIRSF000190">
    <property type="entry name" value="Pyd_amn-ph_oxd"/>
    <property type="match status" value="1"/>
</dbReference>
<sequence length="214" mass="24694">MDIGDYRREYTKGGLKRQDLSESPFKQFEKWFIQASDAELSDPSAMTIATVSAAGKPSQRTVLLKIFDEKGFVFFTNYSSQKSREIQENANVSLLFPWTMLERQVEINGRAEKIPTTESLKYFLSRPRGSQLGAWASAQSSPISSREILDGQLKKIKDKFTHGEIPLPDFWGGYRVIPETIEFWQGGESRLHDRFEYTRENTALNEWKIERLQP</sequence>
<dbReference type="InterPro" id="IPR012349">
    <property type="entry name" value="Split_barrel_FMN-bd"/>
</dbReference>
<dbReference type="GO" id="GO:0004733">
    <property type="term" value="F:pyridoxamine phosphate oxidase activity"/>
    <property type="evidence" value="ECO:0007669"/>
    <property type="project" value="UniProtKB-UniRule"/>
</dbReference>
<feature type="domain" description="Pyridoxine 5'-phosphate oxidase dimerisation C-terminal" evidence="9">
    <location>
        <begin position="171"/>
        <end position="214"/>
    </location>
</feature>
<dbReference type="GO" id="GO:0008615">
    <property type="term" value="P:pyridoxine biosynthetic process"/>
    <property type="evidence" value="ECO:0007669"/>
    <property type="project" value="UniProtKB-UniRule"/>
</dbReference>
<dbReference type="InterPro" id="IPR000659">
    <property type="entry name" value="Pyridox_Oxase"/>
</dbReference>
<keyword evidence="5" id="KW-0664">Pyridoxine biosynthesis</keyword>
<feature type="binding site" evidence="5 7">
    <location>
        <position position="104"/>
    </location>
    <ligand>
        <name>FMN</name>
        <dbReference type="ChEBI" id="CHEBI:58210"/>
    </ligand>
</feature>
<reference evidence="10 11" key="1">
    <citation type="submission" date="2019-03" db="EMBL/GenBank/DDBJ databases">
        <title>Genomic Encyclopedia of Type Strains, Phase IV (KMG-IV): sequencing the most valuable type-strain genomes for metagenomic binning, comparative biology and taxonomic classification.</title>
        <authorList>
            <person name="Goeker M."/>
        </authorList>
    </citation>
    <scope>NUCLEOTIDE SEQUENCE [LARGE SCALE GENOMIC DNA]</scope>
    <source>
        <strain evidence="10 11">DSM 24830</strain>
    </source>
</reference>
<dbReference type="Gene3D" id="2.30.110.10">
    <property type="entry name" value="Electron Transport, Fmn-binding Protein, Chain A"/>
    <property type="match status" value="1"/>
</dbReference>
<dbReference type="PANTHER" id="PTHR10851">
    <property type="entry name" value="PYRIDOXINE-5-PHOSPHATE OXIDASE"/>
    <property type="match status" value="1"/>
</dbReference>
<dbReference type="OrthoDB" id="9780392at2"/>
<feature type="binding site" evidence="5 7">
    <location>
        <begin position="139"/>
        <end position="140"/>
    </location>
    <ligand>
        <name>FMN</name>
        <dbReference type="ChEBI" id="CHEBI:58210"/>
    </ligand>
</feature>
<evidence type="ECO:0000259" key="8">
    <source>
        <dbReference type="Pfam" id="PF01243"/>
    </source>
</evidence>
<feature type="binding site" evidence="5 6">
    <location>
        <begin position="190"/>
        <end position="192"/>
    </location>
    <ligand>
        <name>substrate</name>
    </ligand>
</feature>
<comment type="caution">
    <text evidence="5">Lacks conserved residue(s) required for the propagation of feature annotation.</text>
</comment>
<gene>
    <name evidence="5" type="primary">pdxH</name>
    <name evidence="10" type="ORF">EV695_3744</name>
</gene>
<feature type="binding site" evidence="5 6">
    <location>
        <position position="130"/>
    </location>
    <ligand>
        <name>substrate</name>
    </ligand>
</feature>
<dbReference type="NCBIfam" id="TIGR00558">
    <property type="entry name" value="pdxH"/>
    <property type="match status" value="1"/>
</dbReference>
<evidence type="ECO:0000256" key="7">
    <source>
        <dbReference type="PIRSR" id="PIRSR000190-2"/>
    </source>
</evidence>
<dbReference type="Proteomes" id="UP000294887">
    <property type="component" value="Unassembled WGS sequence"/>
</dbReference>
<keyword evidence="2 5" id="KW-0285">Flavoprotein</keyword>
<evidence type="ECO:0000313" key="11">
    <source>
        <dbReference type="Proteomes" id="UP000294887"/>
    </source>
</evidence>
<feature type="binding site" evidence="6">
    <location>
        <begin position="7"/>
        <end position="10"/>
    </location>
    <ligand>
        <name>substrate</name>
    </ligand>
</feature>
<feature type="binding site" evidence="5 7">
    <location>
        <position position="82"/>
    </location>
    <ligand>
        <name>FMN</name>
        <dbReference type="ChEBI" id="CHEBI:58210"/>
    </ligand>
</feature>
<comment type="catalytic activity">
    <reaction evidence="5">
        <text>pyridoxamine 5'-phosphate + O2 + H2O = pyridoxal 5'-phosphate + H2O2 + NH4(+)</text>
        <dbReference type="Rhea" id="RHEA:15817"/>
        <dbReference type="ChEBI" id="CHEBI:15377"/>
        <dbReference type="ChEBI" id="CHEBI:15379"/>
        <dbReference type="ChEBI" id="CHEBI:16240"/>
        <dbReference type="ChEBI" id="CHEBI:28938"/>
        <dbReference type="ChEBI" id="CHEBI:58451"/>
        <dbReference type="ChEBI" id="CHEBI:597326"/>
        <dbReference type="EC" id="1.4.3.5"/>
    </reaction>
</comment>
<keyword evidence="4 5" id="KW-0560">Oxidoreductase</keyword>
<keyword evidence="3 5" id="KW-0288">FMN</keyword>
<comment type="catalytic activity">
    <reaction evidence="5">
        <text>pyridoxine 5'-phosphate + O2 = pyridoxal 5'-phosphate + H2O2</text>
        <dbReference type="Rhea" id="RHEA:15149"/>
        <dbReference type="ChEBI" id="CHEBI:15379"/>
        <dbReference type="ChEBI" id="CHEBI:16240"/>
        <dbReference type="ChEBI" id="CHEBI:58589"/>
        <dbReference type="ChEBI" id="CHEBI:597326"/>
        <dbReference type="EC" id="1.4.3.5"/>
    </reaction>
</comment>
<dbReference type="GO" id="GO:0010181">
    <property type="term" value="F:FMN binding"/>
    <property type="evidence" value="ECO:0007669"/>
    <property type="project" value="UniProtKB-UniRule"/>
</dbReference>